<evidence type="ECO:0000256" key="8">
    <source>
        <dbReference type="SAM" id="Phobius"/>
    </source>
</evidence>
<feature type="transmembrane region" description="Helical" evidence="8">
    <location>
        <begin position="422"/>
        <end position="446"/>
    </location>
</feature>
<dbReference type="PROSITE" id="PS00216">
    <property type="entry name" value="SUGAR_TRANSPORT_1"/>
    <property type="match status" value="1"/>
</dbReference>
<dbReference type="InterPro" id="IPR005829">
    <property type="entry name" value="Sugar_transporter_CS"/>
</dbReference>
<dbReference type="InterPro" id="IPR005828">
    <property type="entry name" value="MFS_sugar_transport-like"/>
</dbReference>
<keyword evidence="4 8" id="KW-0812">Transmembrane</keyword>
<proteinExistence type="inferred from homology"/>
<evidence type="ECO:0000259" key="9">
    <source>
        <dbReference type="PROSITE" id="PS50850"/>
    </source>
</evidence>
<dbReference type="SUPFAM" id="SSF103473">
    <property type="entry name" value="MFS general substrate transporter"/>
    <property type="match status" value="1"/>
</dbReference>
<evidence type="ECO:0000256" key="3">
    <source>
        <dbReference type="ARBA" id="ARBA00022448"/>
    </source>
</evidence>
<dbReference type="NCBIfam" id="TIGR00879">
    <property type="entry name" value="SP"/>
    <property type="match status" value="1"/>
</dbReference>
<gene>
    <name evidence="10" type="ORF">Z517_08515</name>
</gene>
<dbReference type="GO" id="GO:0016020">
    <property type="term" value="C:membrane"/>
    <property type="evidence" value="ECO:0007669"/>
    <property type="project" value="UniProtKB-SubCell"/>
</dbReference>
<feature type="transmembrane region" description="Helical" evidence="8">
    <location>
        <begin position="287"/>
        <end position="309"/>
    </location>
</feature>
<feature type="domain" description="Major facilitator superfamily (MFS) profile" evidence="9">
    <location>
        <begin position="33"/>
        <end position="475"/>
    </location>
</feature>
<feature type="transmembrane region" description="Helical" evidence="8">
    <location>
        <begin position="164"/>
        <end position="191"/>
    </location>
</feature>
<dbReference type="RefSeq" id="XP_013282485.1">
    <property type="nucleotide sequence ID" value="XM_013427031.1"/>
</dbReference>
<evidence type="ECO:0000313" key="10">
    <source>
        <dbReference type="EMBL" id="KIW78677.1"/>
    </source>
</evidence>
<evidence type="ECO:0000256" key="7">
    <source>
        <dbReference type="RuleBase" id="RU003346"/>
    </source>
</evidence>
<feature type="transmembrane region" description="Helical" evidence="8">
    <location>
        <begin position="132"/>
        <end position="152"/>
    </location>
</feature>
<name>A0A0D2EWV9_9EURO</name>
<feature type="transmembrane region" description="Helical" evidence="8">
    <location>
        <begin position="28"/>
        <end position="51"/>
    </location>
</feature>
<evidence type="ECO:0000256" key="1">
    <source>
        <dbReference type="ARBA" id="ARBA00004141"/>
    </source>
</evidence>
<evidence type="ECO:0000313" key="11">
    <source>
        <dbReference type="Proteomes" id="UP000053029"/>
    </source>
</evidence>
<reference evidence="10 11" key="1">
    <citation type="submission" date="2015-01" db="EMBL/GenBank/DDBJ databases">
        <title>The Genome Sequence of Fonsecaea pedrosoi CBS 271.37.</title>
        <authorList>
            <consortium name="The Broad Institute Genomics Platform"/>
            <person name="Cuomo C."/>
            <person name="de Hoog S."/>
            <person name="Gorbushina A."/>
            <person name="Stielow B."/>
            <person name="Teixiera M."/>
            <person name="Abouelleil A."/>
            <person name="Chapman S.B."/>
            <person name="Priest M."/>
            <person name="Young S.K."/>
            <person name="Wortman J."/>
            <person name="Nusbaum C."/>
            <person name="Birren B."/>
        </authorList>
    </citation>
    <scope>NUCLEOTIDE SEQUENCE [LARGE SCALE GENOMIC DNA]</scope>
    <source>
        <strain evidence="10 11">CBS 271.37</strain>
    </source>
</reference>
<sequence length="520" mass="56920">MTVPKEELSPHHDEHLMHHSKARERFSFYNYGIVVCVSCTSLATGMVNGMINTTLGQPSFLVYFGFLEQTKSNTPLIGAILGVFFACALFGCAWASYASDKIGRKKTVLISAIISIVSTALVAGSVHIAMLIIFRGCSGFASGAYMSVGSLLQSELAPPRYRGLMVGLVAVMISLGYVFANWLGVAFYFVQASGVQWRIPFAICTVPSFLTIFLLPLIPESPRWLVMQDRTDEARAVISKLHGHHDDAGHEFAELEVKQMVDQISFEHRNAMGWWELIMSKRYRRRFILTIITQSMSQSAGIVVIASYGPTIYASLGFNTVGQLSITAGYVTFGALTAILGTLLIDRVGRVPLLAIGTAIQIALIVVVTPLIAKYAGTSHEAPQQAVVAMFYIFELGYCMFAEGASYTYVSEMWPAHLRAKGSALGVASIYFIDTIYVEASLYAFVSIGWKFYLVFIAVGVSSLAVFLWLAKETKGKPLEEIAGLFGDEIAAETLENLVIAHDAEVEETKEAPKVSKLRD</sequence>
<feature type="transmembrane region" description="Helical" evidence="8">
    <location>
        <begin position="321"/>
        <end position="344"/>
    </location>
</feature>
<comment type="subcellular location">
    <subcellularLocation>
        <location evidence="1">Membrane</location>
        <topology evidence="1">Multi-pass membrane protein</topology>
    </subcellularLocation>
</comment>
<evidence type="ECO:0000256" key="5">
    <source>
        <dbReference type="ARBA" id="ARBA00022989"/>
    </source>
</evidence>
<dbReference type="VEuPathDB" id="FungiDB:Z517_08515"/>
<keyword evidence="11" id="KW-1185">Reference proteome</keyword>
<keyword evidence="6 8" id="KW-0472">Membrane</keyword>
<dbReference type="PANTHER" id="PTHR48022:SF11">
    <property type="entry name" value="MONOSACCHARIDE TRANSPORTER (HXT8), PUTATIVE (AFU_ORTHOLOGUE AFUA_2G08120)-RELATED"/>
    <property type="match status" value="1"/>
</dbReference>
<feature type="transmembrane region" description="Helical" evidence="8">
    <location>
        <begin position="351"/>
        <end position="373"/>
    </location>
</feature>
<feature type="transmembrane region" description="Helical" evidence="8">
    <location>
        <begin position="197"/>
        <end position="218"/>
    </location>
</feature>
<feature type="transmembrane region" description="Helical" evidence="8">
    <location>
        <begin position="452"/>
        <end position="471"/>
    </location>
</feature>
<evidence type="ECO:0000256" key="6">
    <source>
        <dbReference type="ARBA" id="ARBA00023136"/>
    </source>
</evidence>
<dbReference type="Gene3D" id="1.20.1250.20">
    <property type="entry name" value="MFS general substrate transporter like domains"/>
    <property type="match status" value="1"/>
</dbReference>
<dbReference type="Proteomes" id="UP000053029">
    <property type="component" value="Unassembled WGS sequence"/>
</dbReference>
<dbReference type="AlphaFoldDB" id="A0A0D2EWV9"/>
<organism evidence="10 11">
    <name type="scientific">Fonsecaea pedrosoi CBS 271.37</name>
    <dbReference type="NCBI Taxonomy" id="1442368"/>
    <lineage>
        <taxon>Eukaryota</taxon>
        <taxon>Fungi</taxon>
        <taxon>Dikarya</taxon>
        <taxon>Ascomycota</taxon>
        <taxon>Pezizomycotina</taxon>
        <taxon>Eurotiomycetes</taxon>
        <taxon>Chaetothyriomycetidae</taxon>
        <taxon>Chaetothyriales</taxon>
        <taxon>Herpotrichiellaceae</taxon>
        <taxon>Fonsecaea</taxon>
    </lineage>
</organism>
<dbReference type="InterPro" id="IPR020846">
    <property type="entry name" value="MFS_dom"/>
</dbReference>
<dbReference type="EMBL" id="KN846973">
    <property type="protein sequence ID" value="KIW78677.1"/>
    <property type="molecule type" value="Genomic_DNA"/>
</dbReference>
<protein>
    <recommendedName>
        <fullName evidence="9">Major facilitator superfamily (MFS) profile domain-containing protein</fullName>
    </recommendedName>
</protein>
<dbReference type="InterPro" id="IPR036259">
    <property type="entry name" value="MFS_trans_sf"/>
</dbReference>
<dbReference type="Pfam" id="PF00083">
    <property type="entry name" value="Sugar_tr"/>
    <property type="match status" value="1"/>
</dbReference>
<dbReference type="OrthoDB" id="6612291at2759"/>
<accession>A0A0D2EWV9</accession>
<keyword evidence="3 7" id="KW-0813">Transport</keyword>
<dbReference type="PANTHER" id="PTHR48022">
    <property type="entry name" value="PLASTIDIC GLUCOSE TRANSPORTER 4"/>
    <property type="match status" value="1"/>
</dbReference>
<feature type="transmembrane region" description="Helical" evidence="8">
    <location>
        <begin position="385"/>
        <end position="410"/>
    </location>
</feature>
<dbReference type="InterPro" id="IPR003663">
    <property type="entry name" value="Sugar/inositol_transpt"/>
</dbReference>
<evidence type="ECO:0000256" key="2">
    <source>
        <dbReference type="ARBA" id="ARBA00010992"/>
    </source>
</evidence>
<keyword evidence="5 8" id="KW-1133">Transmembrane helix</keyword>
<evidence type="ECO:0000256" key="4">
    <source>
        <dbReference type="ARBA" id="ARBA00022692"/>
    </source>
</evidence>
<dbReference type="GeneID" id="25308005"/>
<comment type="similarity">
    <text evidence="2 7">Belongs to the major facilitator superfamily. Sugar transporter (TC 2.A.1.1) family.</text>
</comment>
<dbReference type="GO" id="GO:0005351">
    <property type="term" value="F:carbohydrate:proton symporter activity"/>
    <property type="evidence" value="ECO:0007669"/>
    <property type="project" value="TreeGrafter"/>
</dbReference>
<feature type="transmembrane region" description="Helical" evidence="8">
    <location>
        <begin position="107"/>
        <end position="126"/>
    </location>
</feature>
<dbReference type="InterPro" id="IPR050360">
    <property type="entry name" value="MFS_Sugar_Transporters"/>
</dbReference>
<dbReference type="PROSITE" id="PS50850">
    <property type="entry name" value="MFS"/>
    <property type="match status" value="1"/>
</dbReference>
<feature type="transmembrane region" description="Helical" evidence="8">
    <location>
        <begin position="76"/>
        <end position="95"/>
    </location>
</feature>
<dbReference type="HOGENOM" id="CLU_001265_30_13_1"/>